<keyword evidence="2 4" id="KW-0442">Lipid degradation</keyword>
<keyword evidence="3 4" id="KW-0443">Lipid metabolism</keyword>
<evidence type="ECO:0000259" key="6">
    <source>
        <dbReference type="PROSITE" id="PS51635"/>
    </source>
</evidence>
<dbReference type="InterPro" id="IPR002641">
    <property type="entry name" value="PNPLA_dom"/>
</dbReference>
<comment type="caution">
    <text evidence="7">The sequence shown here is derived from an EMBL/GenBank/DDBJ whole genome shotgun (WGS) entry which is preliminary data.</text>
</comment>
<dbReference type="GO" id="GO:0016042">
    <property type="term" value="P:lipid catabolic process"/>
    <property type="evidence" value="ECO:0007669"/>
    <property type="project" value="UniProtKB-UniRule"/>
</dbReference>
<evidence type="ECO:0000256" key="2">
    <source>
        <dbReference type="ARBA" id="ARBA00022963"/>
    </source>
</evidence>
<feature type="short sequence motif" description="GXGXXG" evidence="4">
    <location>
        <begin position="31"/>
        <end position="36"/>
    </location>
</feature>
<evidence type="ECO:0000256" key="4">
    <source>
        <dbReference type="PROSITE-ProRule" id="PRU01161"/>
    </source>
</evidence>
<feature type="active site" description="Proton acceptor" evidence="4">
    <location>
        <position position="206"/>
    </location>
</feature>
<feature type="short sequence motif" description="DGA/G" evidence="4">
    <location>
        <begin position="206"/>
        <end position="208"/>
    </location>
</feature>
<dbReference type="InterPro" id="IPR016035">
    <property type="entry name" value="Acyl_Trfase/lysoPLipase"/>
</dbReference>
<evidence type="ECO:0000313" key="7">
    <source>
        <dbReference type="EMBL" id="MBO8443505.1"/>
    </source>
</evidence>
<dbReference type="InterPro" id="IPR050301">
    <property type="entry name" value="NTE"/>
</dbReference>
<dbReference type="AlphaFoldDB" id="A0A9D9H729"/>
<dbReference type="Proteomes" id="UP000823633">
    <property type="component" value="Unassembled WGS sequence"/>
</dbReference>
<feature type="domain" description="PNPLA" evidence="6">
    <location>
        <begin position="27"/>
        <end position="219"/>
    </location>
</feature>
<keyword evidence="1 4" id="KW-0378">Hydrolase</keyword>
<evidence type="ECO:0000256" key="3">
    <source>
        <dbReference type="ARBA" id="ARBA00023098"/>
    </source>
</evidence>
<proteinExistence type="predicted"/>
<feature type="chain" id="PRO_5039067981" evidence="5">
    <location>
        <begin position="22"/>
        <end position="735"/>
    </location>
</feature>
<reference evidence="7" key="2">
    <citation type="journal article" date="2021" name="PeerJ">
        <title>Extensive microbial diversity within the chicken gut microbiome revealed by metagenomics and culture.</title>
        <authorList>
            <person name="Gilroy R."/>
            <person name="Ravi A."/>
            <person name="Getino M."/>
            <person name="Pursley I."/>
            <person name="Horton D.L."/>
            <person name="Alikhan N.F."/>
            <person name="Baker D."/>
            <person name="Gharbi K."/>
            <person name="Hall N."/>
            <person name="Watson M."/>
            <person name="Adriaenssens E.M."/>
            <person name="Foster-Nyarko E."/>
            <person name="Jarju S."/>
            <person name="Secka A."/>
            <person name="Antonio M."/>
            <person name="Oren A."/>
            <person name="Chaudhuri R.R."/>
            <person name="La Ragione R."/>
            <person name="Hildebrand F."/>
            <person name="Pallen M.J."/>
        </authorList>
    </citation>
    <scope>NUCLEOTIDE SEQUENCE</scope>
    <source>
        <strain evidence="7">11167</strain>
    </source>
</reference>
<organism evidence="7 8">
    <name type="scientific">Candidatus Aphodenecus pullistercoris</name>
    <dbReference type="NCBI Taxonomy" id="2840669"/>
    <lineage>
        <taxon>Bacteria</taxon>
        <taxon>Pseudomonadati</taxon>
        <taxon>Spirochaetota</taxon>
        <taxon>Spirochaetia</taxon>
        <taxon>Spirochaetales</taxon>
        <taxon>Candidatus Aphodenecus</taxon>
    </lineage>
</organism>
<dbReference type="PANTHER" id="PTHR14226">
    <property type="entry name" value="NEUROPATHY TARGET ESTERASE/SWISS CHEESE D.MELANOGASTER"/>
    <property type="match status" value="1"/>
</dbReference>
<dbReference type="GO" id="GO:0016787">
    <property type="term" value="F:hydrolase activity"/>
    <property type="evidence" value="ECO:0007669"/>
    <property type="project" value="UniProtKB-UniRule"/>
</dbReference>
<dbReference type="EMBL" id="JADIMU010000045">
    <property type="protein sequence ID" value="MBO8443505.1"/>
    <property type="molecule type" value="Genomic_DNA"/>
</dbReference>
<gene>
    <name evidence="7" type="ORF">IAC42_07070</name>
</gene>
<name>A0A9D9H729_9SPIR</name>
<dbReference type="CDD" id="cd07205">
    <property type="entry name" value="Pat_PNPLA6_PNPLA7_NTE1_like"/>
    <property type="match status" value="1"/>
</dbReference>
<sequence length="735" mass="79587">MRRRLAALILGLLMCAAGLSARPTVALVLSGGGARGLVHIPIIAELERRGIVPDMVLGTSMGGLVGGLYAAGYSPQELEDFILSIDFPNVVFNFSQASEPMTEAAYDDLYDRNLSLAISKAGLGDSEAMVDDSQVNLMIHQAIAKLEWLASFDDMPIPFRCVGTDFRTGGGVIFDSGSLYEALRGTMSIPVMFPYVVLDDGTYVVDGGVYNNMPVDLARSMGADIVIAVDVNEDVRAAASAGEGLDTLSGSLNQYLTVVGQNQVVQQYVLADYIMIPDTGGIGTVDFFDIPAILETGRAYVEDNQAIFDAIEAELSDLLPMEDHHDYSQLGYTRIEGFRLDEGVEDFSGLFEPFVGEAYDEETLGELAQTCELVRRMANLMSVTFHMEDGGQVRVKCRSYLSTPIVLTAGLSGGLESWTDISNGGFSIRMTPRLSLLADIWLDDVRLTPAINVGGSYGLSFRATWLPLRSLALTTGAAVSYGGLSALSPKTYMSAFPTRDLEAGLMADISWLIGTSQRLSLTLRYDFDLLGKGQALPITEAGEAQLWADEVHHRPRIELGYNLDGSHLEGAMETGVDFAIQIGVGWDEGLTWRLRSDLGAVIRLTDSYRSFLDLSLSLFSARGSFELASSYIVDPFGQMSADFIDCQLSYRHYFYPKSNGLYVTAGLFAEALGRLSFPSSPIAQAPYSSQWPFGELDGVEAGARLALGYLSDFGTLELAALFSYTGRMALSVTVL</sequence>
<dbReference type="PROSITE" id="PS51635">
    <property type="entry name" value="PNPLA"/>
    <property type="match status" value="1"/>
</dbReference>
<dbReference type="PANTHER" id="PTHR14226:SF29">
    <property type="entry name" value="NEUROPATHY TARGET ESTERASE SWS"/>
    <property type="match status" value="1"/>
</dbReference>
<dbReference type="Pfam" id="PF01734">
    <property type="entry name" value="Patatin"/>
    <property type="match status" value="1"/>
</dbReference>
<reference evidence="7" key="1">
    <citation type="submission" date="2020-10" db="EMBL/GenBank/DDBJ databases">
        <authorList>
            <person name="Gilroy R."/>
        </authorList>
    </citation>
    <scope>NUCLEOTIDE SEQUENCE</scope>
    <source>
        <strain evidence="7">11167</strain>
    </source>
</reference>
<protein>
    <submittedName>
        <fullName evidence="7">Patatin-like phospholipase family protein</fullName>
    </submittedName>
</protein>
<dbReference type="Gene3D" id="3.40.1090.10">
    <property type="entry name" value="Cytosolic phospholipase A2 catalytic domain"/>
    <property type="match status" value="2"/>
</dbReference>
<evidence type="ECO:0000313" key="8">
    <source>
        <dbReference type="Proteomes" id="UP000823633"/>
    </source>
</evidence>
<dbReference type="SUPFAM" id="SSF52151">
    <property type="entry name" value="FabD/lysophospholipase-like"/>
    <property type="match status" value="1"/>
</dbReference>
<evidence type="ECO:0000256" key="1">
    <source>
        <dbReference type="ARBA" id="ARBA00022801"/>
    </source>
</evidence>
<feature type="signal peptide" evidence="5">
    <location>
        <begin position="1"/>
        <end position="21"/>
    </location>
</feature>
<feature type="short sequence motif" description="GXSXG" evidence="4">
    <location>
        <begin position="58"/>
        <end position="62"/>
    </location>
</feature>
<feature type="active site" description="Nucleophile" evidence="4">
    <location>
        <position position="60"/>
    </location>
</feature>
<accession>A0A9D9H729</accession>
<evidence type="ECO:0000256" key="5">
    <source>
        <dbReference type="SAM" id="SignalP"/>
    </source>
</evidence>
<keyword evidence="5" id="KW-0732">Signal</keyword>